<comment type="subcellular location">
    <subcellularLocation>
        <location evidence="1">Membrane</location>
        <topology evidence="1">Multi-pass membrane protein</topology>
    </subcellularLocation>
</comment>
<feature type="transmembrane region" description="Helical" evidence="5">
    <location>
        <begin position="42"/>
        <end position="62"/>
    </location>
</feature>
<evidence type="ECO:0000256" key="3">
    <source>
        <dbReference type="ARBA" id="ARBA00022989"/>
    </source>
</evidence>
<accession>A0A081P853</accession>
<sequence>MSTLVIVIQIILAGMFSLSSLMKLKRSPSMVRHWNEYRYPMWFLTLTGLGELAGVVTLLAGFRFPTLLPYVGMFLIALMLGAIHAHLFRAKHRPVMTVNAVLMLVLSVIMIAATR</sequence>
<comment type="caution">
    <text evidence="6">The sequence shown here is derived from an EMBL/GenBank/DDBJ whole genome shotgun (WGS) entry which is preliminary data.</text>
</comment>
<name>A0A081P853_9BACL</name>
<dbReference type="EMBL" id="JNVM01000005">
    <property type="protein sequence ID" value="KEQ26876.1"/>
    <property type="molecule type" value="Genomic_DNA"/>
</dbReference>
<dbReference type="OrthoDB" id="2929366at2"/>
<proteinExistence type="predicted"/>
<dbReference type="Proteomes" id="UP000028123">
    <property type="component" value="Unassembled WGS sequence"/>
</dbReference>
<evidence type="ECO:0000256" key="5">
    <source>
        <dbReference type="SAM" id="Phobius"/>
    </source>
</evidence>
<keyword evidence="4 5" id="KW-0472">Membrane</keyword>
<dbReference type="AlphaFoldDB" id="A0A081P853"/>
<evidence type="ECO:0000256" key="1">
    <source>
        <dbReference type="ARBA" id="ARBA00004141"/>
    </source>
</evidence>
<dbReference type="RefSeq" id="WP_036678161.1">
    <property type="nucleotide sequence ID" value="NZ_JNVM01000005.1"/>
</dbReference>
<dbReference type="eggNOG" id="ENOG50343ZB">
    <property type="taxonomic scope" value="Bacteria"/>
</dbReference>
<reference evidence="6 7" key="1">
    <citation type="submission" date="2014-06" db="EMBL/GenBank/DDBJ databases">
        <title>Draft genome sequence of Paenibacillus sp. MSt1.</title>
        <authorList>
            <person name="Aw Y.K."/>
            <person name="Ong K.S."/>
            <person name="Gan H.M."/>
            <person name="Lee S.M."/>
        </authorList>
    </citation>
    <scope>NUCLEOTIDE SEQUENCE [LARGE SCALE GENOMIC DNA]</scope>
    <source>
        <strain evidence="6 7">MSt1</strain>
    </source>
</reference>
<dbReference type="GO" id="GO:0016020">
    <property type="term" value="C:membrane"/>
    <property type="evidence" value="ECO:0007669"/>
    <property type="project" value="UniProtKB-SubCell"/>
</dbReference>
<keyword evidence="3 5" id="KW-1133">Transmembrane helix</keyword>
<feature type="transmembrane region" description="Helical" evidence="5">
    <location>
        <begin position="95"/>
        <end position="113"/>
    </location>
</feature>
<feature type="transmembrane region" description="Helical" evidence="5">
    <location>
        <begin position="68"/>
        <end position="88"/>
    </location>
</feature>
<evidence type="ECO:0000256" key="4">
    <source>
        <dbReference type="ARBA" id="ARBA00023136"/>
    </source>
</evidence>
<feature type="transmembrane region" description="Helical" evidence="5">
    <location>
        <begin position="6"/>
        <end position="22"/>
    </location>
</feature>
<dbReference type="Pfam" id="PF13564">
    <property type="entry name" value="DoxX_2"/>
    <property type="match status" value="1"/>
</dbReference>
<evidence type="ECO:0000313" key="7">
    <source>
        <dbReference type="Proteomes" id="UP000028123"/>
    </source>
</evidence>
<keyword evidence="2 5" id="KW-0812">Transmembrane</keyword>
<organism evidence="6 7">
    <name type="scientific">Paenibacillus tyrfis</name>
    <dbReference type="NCBI Taxonomy" id="1501230"/>
    <lineage>
        <taxon>Bacteria</taxon>
        <taxon>Bacillati</taxon>
        <taxon>Bacillota</taxon>
        <taxon>Bacilli</taxon>
        <taxon>Bacillales</taxon>
        <taxon>Paenibacillaceae</taxon>
        <taxon>Paenibacillus</taxon>
    </lineage>
</organism>
<protein>
    <submittedName>
        <fullName evidence="6">DoxX family protein</fullName>
    </submittedName>
</protein>
<evidence type="ECO:0000256" key="2">
    <source>
        <dbReference type="ARBA" id="ARBA00022692"/>
    </source>
</evidence>
<dbReference type="InterPro" id="IPR032808">
    <property type="entry name" value="DoxX"/>
</dbReference>
<keyword evidence="7" id="KW-1185">Reference proteome</keyword>
<evidence type="ECO:0000313" key="6">
    <source>
        <dbReference type="EMBL" id="KEQ26876.1"/>
    </source>
</evidence>
<gene>
    <name evidence="6" type="ORF">ET33_29465</name>
</gene>